<evidence type="ECO:0000313" key="2">
    <source>
        <dbReference type="EMBL" id="GIQ80696.1"/>
    </source>
</evidence>
<protein>
    <submittedName>
        <fullName evidence="2">Uncharacterized protein</fullName>
    </submittedName>
</protein>
<dbReference type="Proteomes" id="UP000265618">
    <property type="component" value="Unassembled WGS sequence"/>
</dbReference>
<feature type="compositionally biased region" description="Low complexity" evidence="1">
    <location>
        <begin position="610"/>
        <end position="622"/>
    </location>
</feature>
<gene>
    <name evidence="2" type="ORF">KIPB_001533</name>
</gene>
<reference evidence="2 3" key="1">
    <citation type="journal article" date="2018" name="PLoS ONE">
        <title>The draft genome of Kipferlia bialata reveals reductive genome evolution in fornicate parasites.</title>
        <authorList>
            <person name="Tanifuji G."/>
            <person name="Takabayashi S."/>
            <person name="Kume K."/>
            <person name="Takagi M."/>
            <person name="Nakayama T."/>
            <person name="Kamikawa R."/>
            <person name="Inagaki Y."/>
            <person name="Hashimoto T."/>
        </authorList>
    </citation>
    <scope>NUCLEOTIDE SEQUENCE [LARGE SCALE GENOMIC DNA]</scope>
    <source>
        <strain evidence="2">NY0173</strain>
    </source>
</reference>
<accession>A0A9K3GG05</accession>
<proteinExistence type="predicted"/>
<comment type="caution">
    <text evidence="2">The sequence shown here is derived from an EMBL/GenBank/DDBJ whole genome shotgun (WGS) entry which is preliminary data.</text>
</comment>
<sequence>MHIWQGVLVPDPVHREVQLDPGVVETVMPLVQNGIVLDRQTVSILTGGVGTKTGIEAFEQSLFLLCRQHPLLARDSEAPPSLMAHSFLSLFVSYLRRVHSSLHECMQRLSDPASEECPPPTAGVATEAAPLLLSLWEPLFDQIGPICRRLVYSMFCPVNRSAVSVWRTLPDEVDAPRGQSWGRGFGFGCCNMDTPERHTYTMLLTMHAMGLAKLPLQSLQMNIHLEDRHDYYDVESWDDAGASLTGDFSEGGEGGDEREHSRYVTDILYPLRPTHLLYRLLVSPAPPHPSLWRRVTVSLVGEARVLIQAHREEEKWNSFHQRPTPPGLCPSLSLPLSVPPTGSSLAFMHHARGVIQMCTALSHAHYLDTTERGSGVRVGGSTLGVQTYRRRIPPTLYPTPFPAPISILLSYSVAAAEAWGKSIAKGVRPSRTRTPHLRSDLMVLAQTFRGLRHCIETLCQRFRLLHLDDCVSALHAYDSAVEGCMLAGCLICTSIPNAVRAVSLALQEERLRAPAPSFATSFDGSLWAAVSPFPQHPWYAGGRAGSGVAGASTGRTDTADPLPALEVVPDGVAEVSHVLLAHHIREQLLKAPRPDWQGESRGGSPRDDCGSSVSVSASGVSGQDYVGTLSPTARQPLSLSILLEERPESQTPVHPELTPSETVSLRRLREVIQEVKVFEETREREREMESEENQEDARVRHSLDVETERNERGSVGYIHSTLADVISSLRY</sequence>
<dbReference type="AlphaFoldDB" id="A0A9K3GG05"/>
<organism evidence="2 3">
    <name type="scientific">Kipferlia bialata</name>
    <dbReference type="NCBI Taxonomy" id="797122"/>
    <lineage>
        <taxon>Eukaryota</taxon>
        <taxon>Metamonada</taxon>
        <taxon>Carpediemonas-like organisms</taxon>
        <taxon>Kipferlia</taxon>
    </lineage>
</organism>
<evidence type="ECO:0000256" key="1">
    <source>
        <dbReference type="SAM" id="MobiDB-lite"/>
    </source>
</evidence>
<evidence type="ECO:0000313" key="3">
    <source>
        <dbReference type="Proteomes" id="UP000265618"/>
    </source>
</evidence>
<feature type="region of interest" description="Disordered" evidence="1">
    <location>
        <begin position="591"/>
        <end position="631"/>
    </location>
</feature>
<feature type="compositionally biased region" description="Basic and acidic residues" evidence="1">
    <location>
        <begin position="591"/>
        <end position="609"/>
    </location>
</feature>
<keyword evidence="3" id="KW-1185">Reference proteome</keyword>
<dbReference type="EMBL" id="BDIP01000222">
    <property type="protein sequence ID" value="GIQ80696.1"/>
    <property type="molecule type" value="Genomic_DNA"/>
</dbReference>
<name>A0A9K3GG05_9EUKA</name>